<comment type="subcellular location">
    <subcellularLocation>
        <location evidence="1">Lysosome</location>
    </subcellularLocation>
    <subcellularLocation>
        <location evidence="2">Secreted</location>
    </subcellularLocation>
</comment>
<evidence type="ECO:0000256" key="1">
    <source>
        <dbReference type="ARBA" id="ARBA00004371"/>
    </source>
</evidence>
<dbReference type="InterPro" id="IPR017853">
    <property type="entry name" value="GH"/>
</dbReference>
<dbReference type="AlphaFoldDB" id="A0A8J4Y8L6"/>
<evidence type="ECO:0000256" key="3">
    <source>
        <dbReference type="ARBA" id="ARBA00009336"/>
    </source>
</evidence>
<gene>
    <name evidence="9" type="primary">chid1_0</name>
    <name evidence="9" type="ORF">GWK47_051891</name>
</gene>
<dbReference type="GO" id="GO:0005975">
    <property type="term" value="P:carbohydrate metabolic process"/>
    <property type="evidence" value="ECO:0007669"/>
    <property type="project" value="InterPro"/>
</dbReference>
<evidence type="ECO:0000256" key="5">
    <source>
        <dbReference type="ARBA" id="ARBA00022729"/>
    </source>
</evidence>
<dbReference type="PROSITE" id="PS51910">
    <property type="entry name" value="GH18_2"/>
    <property type="match status" value="1"/>
</dbReference>
<proteinExistence type="inferred from homology"/>
<dbReference type="GO" id="GO:0070492">
    <property type="term" value="F:oligosaccharide binding"/>
    <property type="evidence" value="ECO:0007669"/>
    <property type="project" value="TreeGrafter"/>
</dbReference>
<name>A0A8J4Y8L6_CHIOP</name>
<dbReference type="PANTHER" id="PTHR46066:SF2">
    <property type="entry name" value="CHITINASE DOMAIN-CONTAINING PROTEIN 1"/>
    <property type="match status" value="1"/>
</dbReference>
<evidence type="ECO:0000256" key="4">
    <source>
        <dbReference type="ARBA" id="ARBA00022525"/>
    </source>
</evidence>
<reference evidence="9" key="1">
    <citation type="submission" date="2020-07" db="EMBL/GenBank/DDBJ databases">
        <title>The High-quality genome of the commercially important snow crab, Chionoecetes opilio.</title>
        <authorList>
            <person name="Jeong J.-H."/>
            <person name="Ryu S."/>
        </authorList>
    </citation>
    <scope>NUCLEOTIDE SEQUENCE</scope>
    <source>
        <strain evidence="9">MADBK_172401_WGS</strain>
        <tissue evidence="9">Digestive gland</tissue>
    </source>
</reference>
<dbReference type="FunFam" id="3.10.50.10:FF:000002">
    <property type="entry name" value="Chitinase domain-containing protein 1"/>
    <property type="match status" value="1"/>
</dbReference>
<organism evidence="9 10">
    <name type="scientific">Chionoecetes opilio</name>
    <name type="common">Atlantic snow crab</name>
    <name type="synonym">Cancer opilio</name>
    <dbReference type="NCBI Taxonomy" id="41210"/>
    <lineage>
        <taxon>Eukaryota</taxon>
        <taxon>Metazoa</taxon>
        <taxon>Ecdysozoa</taxon>
        <taxon>Arthropoda</taxon>
        <taxon>Crustacea</taxon>
        <taxon>Multicrustacea</taxon>
        <taxon>Malacostraca</taxon>
        <taxon>Eumalacostraca</taxon>
        <taxon>Eucarida</taxon>
        <taxon>Decapoda</taxon>
        <taxon>Pleocyemata</taxon>
        <taxon>Brachyura</taxon>
        <taxon>Eubrachyura</taxon>
        <taxon>Majoidea</taxon>
        <taxon>Majidae</taxon>
        <taxon>Chionoecetes</taxon>
    </lineage>
</organism>
<dbReference type="GO" id="GO:0005576">
    <property type="term" value="C:extracellular region"/>
    <property type="evidence" value="ECO:0007669"/>
    <property type="project" value="UniProtKB-SubCell"/>
</dbReference>
<evidence type="ECO:0000313" key="10">
    <source>
        <dbReference type="Proteomes" id="UP000770661"/>
    </source>
</evidence>
<dbReference type="InterPro" id="IPR001223">
    <property type="entry name" value="Glyco_hydro18_cat"/>
</dbReference>
<dbReference type="Proteomes" id="UP000770661">
    <property type="component" value="Unassembled WGS sequence"/>
</dbReference>
<evidence type="ECO:0000256" key="6">
    <source>
        <dbReference type="ARBA" id="ARBA00023228"/>
    </source>
</evidence>
<keyword evidence="5" id="KW-0732">Signal</keyword>
<feature type="domain" description="GH18" evidence="8">
    <location>
        <begin position="1"/>
        <end position="238"/>
    </location>
</feature>
<evidence type="ECO:0000259" key="8">
    <source>
        <dbReference type="PROSITE" id="PS51910"/>
    </source>
</evidence>
<keyword evidence="10" id="KW-1185">Reference proteome</keyword>
<sequence>MLGSIHLTHFDKVLQRIRSGCEQCHIISIAHNSAGSFLRRHFSALVEDVDAFSLMTYDFSSFQNPGVGADCLLQEGTGEADDGGFLLKSFEWRLAAGAATSSATCPGSDCVCVFAGPNSPLWWVRDCVEKLVPDASSPHRSKILLGLNLYGLDYSVTGGSHILGPQYIDILATHKPKFSYDDVSKEHFFEYKTPTGRHVTFFPSLHSVALRVQLANDLATGVSLWEVGQGLDYFYDLL</sequence>
<evidence type="ECO:0000256" key="7">
    <source>
        <dbReference type="ARBA" id="ARBA00040976"/>
    </source>
</evidence>
<dbReference type="EMBL" id="JACEEZ010015588">
    <property type="protein sequence ID" value="KAG0718736.1"/>
    <property type="molecule type" value="Genomic_DNA"/>
</dbReference>
<dbReference type="GO" id="GO:0005764">
    <property type="term" value="C:lysosome"/>
    <property type="evidence" value="ECO:0007669"/>
    <property type="project" value="UniProtKB-SubCell"/>
</dbReference>
<dbReference type="PANTHER" id="PTHR46066">
    <property type="entry name" value="CHITINASE DOMAIN-CONTAINING PROTEIN 1 FAMILY MEMBER"/>
    <property type="match status" value="1"/>
</dbReference>
<protein>
    <recommendedName>
        <fullName evidence="7">Chitinase domain-containing protein 1</fullName>
    </recommendedName>
</protein>
<accession>A0A8J4Y8L6</accession>
<keyword evidence="6" id="KW-0458">Lysosome</keyword>
<comment type="similarity">
    <text evidence="3">Belongs to the glycosyl hydrolase 18 family.</text>
</comment>
<dbReference type="Gene3D" id="3.10.50.10">
    <property type="match status" value="1"/>
</dbReference>
<evidence type="ECO:0000256" key="2">
    <source>
        <dbReference type="ARBA" id="ARBA00004613"/>
    </source>
</evidence>
<evidence type="ECO:0000313" key="9">
    <source>
        <dbReference type="EMBL" id="KAG0718736.1"/>
    </source>
</evidence>
<comment type="caution">
    <text evidence="9">The sequence shown here is derived from an EMBL/GenBank/DDBJ whole genome shotgun (WGS) entry which is preliminary data.</text>
</comment>
<dbReference type="OrthoDB" id="10254444at2759"/>
<dbReference type="InterPro" id="IPR029070">
    <property type="entry name" value="Chitinase_insertion_sf"/>
</dbReference>
<keyword evidence="4" id="KW-0964">Secreted</keyword>
<dbReference type="Pfam" id="PF00704">
    <property type="entry name" value="Glyco_hydro_18"/>
    <property type="match status" value="1"/>
</dbReference>
<dbReference type="SUPFAM" id="SSF51445">
    <property type="entry name" value="(Trans)glycosidases"/>
    <property type="match status" value="1"/>
</dbReference>
<dbReference type="GO" id="GO:0012505">
    <property type="term" value="C:endomembrane system"/>
    <property type="evidence" value="ECO:0007669"/>
    <property type="project" value="TreeGrafter"/>
</dbReference>